<evidence type="ECO:0000256" key="2">
    <source>
        <dbReference type="ARBA" id="ARBA00022617"/>
    </source>
</evidence>
<proteinExistence type="inferred from homology"/>
<dbReference type="PROSITE" id="PS00086">
    <property type="entry name" value="CYTOCHROME_P450"/>
    <property type="match status" value="1"/>
</dbReference>
<dbReference type="PANTHER" id="PTHR24291">
    <property type="entry name" value="CYTOCHROME P450 FAMILY 4"/>
    <property type="match status" value="1"/>
</dbReference>
<dbReference type="CDD" id="cd11053">
    <property type="entry name" value="CYP110-like"/>
    <property type="match status" value="1"/>
</dbReference>
<dbReference type="PRINTS" id="PR00463">
    <property type="entry name" value="EP450I"/>
</dbReference>
<dbReference type="GO" id="GO:0004497">
    <property type="term" value="F:monooxygenase activity"/>
    <property type="evidence" value="ECO:0007669"/>
    <property type="project" value="UniProtKB-KW"/>
</dbReference>
<dbReference type="OrthoDB" id="446280at2"/>
<evidence type="ECO:0000256" key="8">
    <source>
        <dbReference type="RuleBase" id="RU000461"/>
    </source>
</evidence>
<feature type="binding site" description="axial binding residue" evidence="7">
    <location>
        <position position="391"/>
    </location>
    <ligand>
        <name>heme</name>
        <dbReference type="ChEBI" id="CHEBI:30413"/>
    </ligand>
    <ligandPart>
        <name>Fe</name>
        <dbReference type="ChEBI" id="CHEBI:18248"/>
    </ligandPart>
</feature>
<evidence type="ECO:0000313" key="10">
    <source>
        <dbReference type="Proteomes" id="UP000076925"/>
    </source>
</evidence>
<keyword evidence="10" id="KW-1185">Reference proteome</keyword>
<keyword evidence="5 7" id="KW-0408">Iron</keyword>
<dbReference type="PANTHER" id="PTHR24291:SF50">
    <property type="entry name" value="BIFUNCTIONAL ALBAFLAVENONE MONOOXYGENASE_TERPENE SYNTHASE"/>
    <property type="match status" value="1"/>
</dbReference>
<dbReference type="SUPFAM" id="SSF48264">
    <property type="entry name" value="Cytochrome P450"/>
    <property type="match status" value="1"/>
</dbReference>
<evidence type="ECO:0000256" key="7">
    <source>
        <dbReference type="PIRSR" id="PIRSR602401-1"/>
    </source>
</evidence>
<dbReference type="GO" id="GO:0020037">
    <property type="term" value="F:heme binding"/>
    <property type="evidence" value="ECO:0007669"/>
    <property type="project" value="InterPro"/>
</dbReference>
<keyword evidence="6 8" id="KW-0503">Monooxygenase</keyword>
<dbReference type="STRING" id="128403.WA1_43655"/>
<dbReference type="GO" id="GO:0016705">
    <property type="term" value="F:oxidoreductase activity, acting on paired donors, with incorporation or reduction of molecular oxygen"/>
    <property type="evidence" value="ECO:0007669"/>
    <property type="project" value="InterPro"/>
</dbReference>
<comment type="similarity">
    <text evidence="1 8">Belongs to the cytochrome P450 family.</text>
</comment>
<comment type="caution">
    <text evidence="9">The sequence shown here is derived from an EMBL/GenBank/DDBJ whole genome shotgun (WGS) entry which is preliminary data.</text>
</comment>
<comment type="cofactor">
    <cofactor evidence="7">
        <name>heme</name>
        <dbReference type="ChEBI" id="CHEBI:30413"/>
    </cofactor>
</comment>
<keyword evidence="4 8" id="KW-0560">Oxidoreductase</keyword>
<keyword evidence="2 7" id="KW-0349">Heme</keyword>
<dbReference type="InterPro" id="IPR017972">
    <property type="entry name" value="Cyt_P450_CS"/>
</dbReference>
<evidence type="ECO:0000256" key="1">
    <source>
        <dbReference type="ARBA" id="ARBA00010617"/>
    </source>
</evidence>
<dbReference type="Pfam" id="PF00067">
    <property type="entry name" value="p450"/>
    <property type="match status" value="1"/>
</dbReference>
<accession>A0A139WVX7</accession>
<sequence length="459" mass="51982">MTLPPGPKTPSWLLNQQFQADPFGYMDAICKRFGDIVTIMSGSTPTVHVGNPSGIKQIFTNDKEITASGALNQRSAFTTGNQGILQLDGLRHKHRRKLLMKAYHGERMYACGQRICVNTEKIMSQQAIGKTFIAYDTVLEITLQVGIELVMGLREGEGYEKIKHLFTSFVKHDLSPLVRMTSQLPFGQRDLGRWSPWGYRNHLRNEIFQLLYNEVQERRQQANPSHTDMLSDLIFACDETGKALSDEEVRDLLVLPILATRDGAAHSIAWSLYWIHRLPGIRKRLLEELDSLGKDPDPMSIVALPYLSAVCNEVLRIYPSAVFMIPRLVELPVKVMGYELSPGTVLIGNIYLTHQREDLYPDPKQFKPERFLEKQFSPYEFLPFGGGARSCIAGTFGQFQMKLVLATILLRYQLALVNKRPERPKMFSDQCHPASGVKMVMHGRRQHQGRLQPSVVGSV</sequence>
<dbReference type="Gene3D" id="1.10.630.10">
    <property type="entry name" value="Cytochrome P450"/>
    <property type="match status" value="1"/>
</dbReference>
<dbReference type="InterPro" id="IPR050196">
    <property type="entry name" value="Cytochrome_P450_Monoox"/>
</dbReference>
<dbReference type="RefSeq" id="WP_017744605.1">
    <property type="nucleotide sequence ID" value="NZ_KQ976354.1"/>
</dbReference>
<evidence type="ECO:0000256" key="3">
    <source>
        <dbReference type="ARBA" id="ARBA00022723"/>
    </source>
</evidence>
<dbReference type="EMBL" id="ANNX02000047">
    <property type="protein sequence ID" value="KYC36585.1"/>
    <property type="molecule type" value="Genomic_DNA"/>
</dbReference>
<gene>
    <name evidence="9" type="ORF">WA1_43655</name>
</gene>
<organism evidence="9 10">
    <name type="scientific">Scytonema hofmannii PCC 7110</name>
    <dbReference type="NCBI Taxonomy" id="128403"/>
    <lineage>
        <taxon>Bacteria</taxon>
        <taxon>Bacillati</taxon>
        <taxon>Cyanobacteriota</taxon>
        <taxon>Cyanophyceae</taxon>
        <taxon>Nostocales</taxon>
        <taxon>Scytonemataceae</taxon>
        <taxon>Scytonema</taxon>
    </lineage>
</organism>
<name>A0A139WVX7_9CYAN</name>
<dbReference type="InterPro" id="IPR001128">
    <property type="entry name" value="Cyt_P450"/>
</dbReference>
<dbReference type="AlphaFoldDB" id="A0A139WVX7"/>
<evidence type="ECO:0000256" key="5">
    <source>
        <dbReference type="ARBA" id="ARBA00023004"/>
    </source>
</evidence>
<reference evidence="9 10" key="1">
    <citation type="journal article" date="2013" name="Genome Biol. Evol.">
        <title>Genomes of Stigonematalean cyanobacteria (subsection V) and the evolution of oxygenic photosynthesis from prokaryotes to plastids.</title>
        <authorList>
            <person name="Dagan T."/>
            <person name="Roettger M."/>
            <person name="Stucken K."/>
            <person name="Landan G."/>
            <person name="Koch R."/>
            <person name="Major P."/>
            <person name="Gould S.B."/>
            <person name="Goremykin V.V."/>
            <person name="Rippka R."/>
            <person name="Tandeau de Marsac N."/>
            <person name="Gugger M."/>
            <person name="Lockhart P.J."/>
            <person name="Allen J.F."/>
            <person name="Brune I."/>
            <person name="Maus I."/>
            <person name="Puhler A."/>
            <person name="Martin W.F."/>
        </authorList>
    </citation>
    <scope>NUCLEOTIDE SEQUENCE [LARGE SCALE GENOMIC DNA]</scope>
    <source>
        <strain evidence="9 10">PCC 7110</strain>
    </source>
</reference>
<dbReference type="InterPro" id="IPR036396">
    <property type="entry name" value="Cyt_P450_sf"/>
</dbReference>
<dbReference type="InterPro" id="IPR002401">
    <property type="entry name" value="Cyt_P450_E_grp-I"/>
</dbReference>
<protein>
    <submittedName>
        <fullName evidence="9">Cytochrome P450</fullName>
    </submittedName>
</protein>
<keyword evidence="3 7" id="KW-0479">Metal-binding</keyword>
<evidence type="ECO:0000313" key="9">
    <source>
        <dbReference type="EMBL" id="KYC36585.1"/>
    </source>
</evidence>
<dbReference type="Proteomes" id="UP000076925">
    <property type="component" value="Unassembled WGS sequence"/>
</dbReference>
<dbReference type="GO" id="GO:0005506">
    <property type="term" value="F:iron ion binding"/>
    <property type="evidence" value="ECO:0007669"/>
    <property type="project" value="InterPro"/>
</dbReference>
<evidence type="ECO:0000256" key="4">
    <source>
        <dbReference type="ARBA" id="ARBA00023002"/>
    </source>
</evidence>
<evidence type="ECO:0000256" key="6">
    <source>
        <dbReference type="ARBA" id="ARBA00023033"/>
    </source>
</evidence>